<proteinExistence type="predicted"/>
<evidence type="ECO:0000313" key="1">
    <source>
        <dbReference type="EnsemblPlants" id="MELO3C029605.2.1"/>
    </source>
</evidence>
<protein>
    <submittedName>
        <fullName evidence="1">Uncharacterized protein</fullName>
    </submittedName>
</protein>
<accession>A0A9I9E719</accession>
<reference evidence="1" key="1">
    <citation type="submission" date="2023-03" db="UniProtKB">
        <authorList>
            <consortium name="EnsemblPlants"/>
        </authorList>
    </citation>
    <scope>IDENTIFICATION</scope>
</reference>
<organism evidence="1">
    <name type="scientific">Cucumis melo</name>
    <name type="common">Muskmelon</name>
    <dbReference type="NCBI Taxonomy" id="3656"/>
    <lineage>
        <taxon>Eukaryota</taxon>
        <taxon>Viridiplantae</taxon>
        <taxon>Streptophyta</taxon>
        <taxon>Embryophyta</taxon>
        <taxon>Tracheophyta</taxon>
        <taxon>Spermatophyta</taxon>
        <taxon>Magnoliopsida</taxon>
        <taxon>eudicotyledons</taxon>
        <taxon>Gunneridae</taxon>
        <taxon>Pentapetalae</taxon>
        <taxon>rosids</taxon>
        <taxon>fabids</taxon>
        <taxon>Cucurbitales</taxon>
        <taxon>Cucurbitaceae</taxon>
        <taxon>Benincaseae</taxon>
        <taxon>Cucumis</taxon>
    </lineage>
</organism>
<dbReference type="AlphaFoldDB" id="A0A9I9E719"/>
<dbReference type="EnsemblPlants" id="MELO3C029605.2.1">
    <property type="protein sequence ID" value="MELO3C029605.2.1"/>
    <property type="gene ID" value="MELO3C029605.2"/>
</dbReference>
<name>A0A9I9E719_CUCME</name>
<sequence>DSASALDIISSSATRRRHSTSSLRLQTRRRHHLFVCRLGVDIISSSADSTSASSQMSSSTIKSAEPGHVMWILDHHKYLKNNMNTINIEVTIDEVEILILKGKEMEAAFENLNNDSTVQIKELTILYLAFDYYLGDGQACVVTIIVAFEALGYIKYFCSEWL</sequence>
<dbReference type="Gramene" id="MELO3C029605.2.1">
    <property type="protein sequence ID" value="MELO3C029605.2.1"/>
    <property type="gene ID" value="MELO3C029605.2"/>
</dbReference>